<organism evidence="4 5">
    <name type="scientific">Bifidobacterium phasiani</name>
    <dbReference type="NCBI Taxonomy" id="2834431"/>
    <lineage>
        <taxon>Bacteria</taxon>
        <taxon>Bacillati</taxon>
        <taxon>Actinomycetota</taxon>
        <taxon>Actinomycetes</taxon>
        <taxon>Bifidobacteriales</taxon>
        <taxon>Bifidobacteriaceae</taxon>
        <taxon>Bifidobacterium</taxon>
    </lineage>
</organism>
<evidence type="ECO:0000313" key="5">
    <source>
        <dbReference type="Proteomes" id="UP000812844"/>
    </source>
</evidence>
<keyword evidence="2" id="KW-0472">Membrane</keyword>
<dbReference type="InterPro" id="IPR012336">
    <property type="entry name" value="Thioredoxin-like_fold"/>
</dbReference>
<feature type="compositionally biased region" description="Basic and acidic residues" evidence="1">
    <location>
        <begin position="13"/>
        <end position="23"/>
    </location>
</feature>
<evidence type="ECO:0000256" key="1">
    <source>
        <dbReference type="SAM" id="MobiDB-lite"/>
    </source>
</evidence>
<evidence type="ECO:0000256" key="2">
    <source>
        <dbReference type="SAM" id="Phobius"/>
    </source>
</evidence>
<dbReference type="EMBL" id="JAHBBD010000003">
    <property type="protein sequence ID" value="MBW3082192.1"/>
    <property type="molecule type" value="Genomic_DNA"/>
</dbReference>
<evidence type="ECO:0000259" key="3">
    <source>
        <dbReference type="Pfam" id="PF13462"/>
    </source>
</evidence>
<comment type="caution">
    <text evidence="4">The sequence shown here is derived from an EMBL/GenBank/DDBJ whole genome shotgun (WGS) entry which is preliminary data.</text>
</comment>
<feature type="domain" description="Thioredoxin-like fold" evidence="3">
    <location>
        <begin position="116"/>
        <end position="280"/>
    </location>
</feature>
<feature type="region of interest" description="Disordered" evidence="1">
    <location>
        <begin position="1"/>
        <end position="23"/>
    </location>
</feature>
<keyword evidence="5" id="KW-1185">Reference proteome</keyword>
<protein>
    <submittedName>
        <fullName evidence="4">Thioredoxin domain-containing protein</fullName>
    </submittedName>
</protein>
<sequence length="328" mass="35485">MAQNNNKAVKKQTRADRRAAEAAALREQEERAAKERRQQTIIGAIVAVIVVVLVAVAGVAIWRSVHPSEDGGTSSNITIDEAYTQLQQVATKPSRADEQGGIVISNGGYGTKAEGAPTVAIYMDFLCPGCGSLHRELDDTLVEMMQAGQINIELHFMAFMDRYSTDDYSSRAANAALYITEHDDDPAHLLAFLQRMYAEDFQPEEGSAYESVSDDQIREQAIAAGVSEDVADGMFGGEYYDWLDAVDRYTPMRSELFNQSGSLKGSMSTPTVTINGHFWDLNDLTLADMTMYDGLLMSLGLDDADVGVAGVMPSIGADGEPISVTTGS</sequence>
<reference evidence="4 5" key="1">
    <citation type="submission" date="2021-05" db="EMBL/GenBank/DDBJ databases">
        <title>Phylogenetic classification of ten novel species belonging to the genus Bifidobacterium comprising B. colchicus sp. nov., B. abeli sp. nov., B. bicoloris sp. nov., B. guerezis sp. nov., B. rosaliae sp. nov., B. santillanensis sp. nov., B. argentati sp. nov., B. amazzoni sp. nov., B. pluviali sp. nov., and B. pinnaculum sp. nov.</title>
        <authorList>
            <person name="Lugli G.A."/>
            <person name="Ruiz Garcia L."/>
            <person name="Margolles A."/>
            <person name="Ventura M."/>
        </authorList>
    </citation>
    <scope>NUCLEOTIDE SEQUENCE [LARGE SCALE GENOMIC DNA]</scope>
    <source>
        <strain evidence="4 5">6T3</strain>
    </source>
</reference>
<dbReference type="RefSeq" id="WP_219080078.1">
    <property type="nucleotide sequence ID" value="NZ_JAHBBD010000003.1"/>
</dbReference>
<gene>
    <name evidence="4" type="ORF">KIH73_02140</name>
</gene>
<name>A0ABS6W762_9BIFI</name>
<evidence type="ECO:0000313" key="4">
    <source>
        <dbReference type="EMBL" id="MBW3082192.1"/>
    </source>
</evidence>
<dbReference type="Pfam" id="PF13462">
    <property type="entry name" value="Thioredoxin_4"/>
    <property type="match status" value="1"/>
</dbReference>
<accession>A0ABS6W762</accession>
<dbReference type="Proteomes" id="UP000812844">
    <property type="component" value="Unassembled WGS sequence"/>
</dbReference>
<keyword evidence="2" id="KW-1133">Transmembrane helix</keyword>
<feature type="transmembrane region" description="Helical" evidence="2">
    <location>
        <begin position="41"/>
        <end position="62"/>
    </location>
</feature>
<proteinExistence type="predicted"/>
<keyword evidence="2" id="KW-0812">Transmembrane</keyword>